<accession>A0A286TZA4</accession>
<keyword evidence="2" id="KW-1185">Reference proteome</keyword>
<comment type="caution">
    <text evidence="1">The sequence shown here is derived from an EMBL/GenBank/DDBJ whole genome shotgun (WGS) entry which is preliminary data.</text>
</comment>
<reference evidence="1 2" key="1">
    <citation type="journal article" date="2017" name="Environ. Microbiol. Rep.">
        <title>Genetic diversity of marine anaerobic ammonium-oxidizing bacteria as revealed by genomic and proteomic analyses of 'Candidatus Scalindua japonica'.</title>
        <authorList>
            <person name="Oshiki M."/>
            <person name="Mizuto K."/>
            <person name="Kimura Z."/>
            <person name="Kindaichi T."/>
            <person name="Satoh H."/>
            <person name="Okabe S."/>
        </authorList>
    </citation>
    <scope>NUCLEOTIDE SEQUENCE [LARGE SCALE GENOMIC DNA]</scope>
    <source>
        <strain evidence="2">husup-a2</strain>
    </source>
</reference>
<gene>
    <name evidence="1" type="ORF">SCALIN_C20_0016</name>
</gene>
<dbReference type="EMBL" id="BAOS01000020">
    <property type="protein sequence ID" value="GAX61239.1"/>
    <property type="molecule type" value="Genomic_DNA"/>
</dbReference>
<dbReference type="OrthoDB" id="9553614at2"/>
<name>A0A286TZA4_9BACT</name>
<proteinExistence type="predicted"/>
<dbReference type="RefSeq" id="WP_096894633.1">
    <property type="nucleotide sequence ID" value="NZ_BAOS01000020.1"/>
</dbReference>
<evidence type="ECO:0000313" key="1">
    <source>
        <dbReference type="EMBL" id="GAX61239.1"/>
    </source>
</evidence>
<dbReference type="Proteomes" id="UP000218542">
    <property type="component" value="Unassembled WGS sequence"/>
</dbReference>
<sequence length="115" mass="13269">MKIDILTEEQYKTLSKRLVNAIEGHYKIIALNTLQSPSYILTKPIYITIEIEEDKVIASLDDIEAFAYADTEYEAINNLCKEIVSVYEDLKEDKDNLGRLPGKWLAFLVEVIEDR</sequence>
<protein>
    <submittedName>
        <fullName evidence="1">Exoribonuclease R</fullName>
    </submittedName>
</protein>
<evidence type="ECO:0000313" key="2">
    <source>
        <dbReference type="Proteomes" id="UP000218542"/>
    </source>
</evidence>
<dbReference type="AlphaFoldDB" id="A0A286TZA4"/>
<organism evidence="1 2">
    <name type="scientific">Candidatus Scalindua japonica</name>
    <dbReference type="NCBI Taxonomy" id="1284222"/>
    <lineage>
        <taxon>Bacteria</taxon>
        <taxon>Pseudomonadati</taxon>
        <taxon>Planctomycetota</taxon>
        <taxon>Candidatus Brocadiia</taxon>
        <taxon>Candidatus Brocadiales</taxon>
        <taxon>Candidatus Scalinduaceae</taxon>
        <taxon>Candidatus Scalindua</taxon>
    </lineage>
</organism>